<keyword evidence="2" id="KW-0378">Hydrolase</keyword>
<dbReference type="GO" id="GO:0016787">
    <property type="term" value="F:hydrolase activity"/>
    <property type="evidence" value="ECO:0007669"/>
    <property type="project" value="UniProtKB-KW"/>
</dbReference>
<dbReference type="AlphaFoldDB" id="A0A542SPP4"/>
<dbReference type="PROSITE" id="PS51462">
    <property type="entry name" value="NUDIX"/>
    <property type="match status" value="1"/>
</dbReference>
<dbReference type="Pfam" id="PF00293">
    <property type="entry name" value="NUDIX"/>
    <property type="match status" value="1"/>
</dbReference>
<proteinExistence type="predicted"/>
<dbReference type="RefSeq" id="WP_142111910.1">
    <property type="nucleotide sequence ID" value="NZ_BAAATB010000002.1"/>
</dbReference>
<dbReference type="InterPro" id="IPR015797">
    <property type="entry name" value="NUDIX_hydrolase-like_dom_sf"/>
</dbReference>
<evidence type="ECO:0000313" key="4">
    <source>
        <dbReference type="EMBL" id="TQK76562.1"/>
    </source>
</evidence>
<dbReference type="OrthoDB" id="9801098at2"/>
<dbReference type="PANTHER" id="PTHR43046">
    <property type="entry name" value="GDP-MANNOSE MANNOSYL HYDROLASE"/>
    <property type="match status" value="1"/>
</dbReference>
<dbReference type="Proteomes" id="UP000316181">
    <property type="component" value="Unassembled WGS sequence"/>
</dbReference>
<dbReference type="Gene3D" id="3.90.79.10">
    <property type="entry name" value="Nucleoside Triphosphate Pyrophosphohydrolase"/>
    <property type="match status" value="1"/>
</dbReference>
<gene>
    <name evidence="4" type="ORF">FB389_1245</name>
</gene>
<sequence>MAESRIVVAAVCFVDDDGRVLTVRRSGTEPFILPGGKLRSDEGLASAALRAVDECLGITLQLVDLAWLGTWTALAANHPDHNVIATVFTAILPQEPVPGAGIEEIHWVDPNGIESGIKLAPLLEQFVLKSVA</sequence>
<keyword evidence="5" id="KW-1185">Reference proteome</keyword>
<evidence type="ECO:0000256" key="2">
    <source>
        <dbReference type="ARBA" id="ARBA00022801"/>
    </source>
</evidence>
<dbReference type="PANTHER" id="PTHR43046:SF14">
    <property type="entry name" value="MUTT_NUDIX FAMILY PROTEIN"/>
    <property type="match status" value="1"/>
</dbReference>
<dbReference type="CDD" id="cd04690">
    <property type="entry name" value="NUDIX_Hydrolase"/>
    <property type="match status" value="1"/>
</dbReference>
<accession>A0A542SPP4</accession>
<protein>
    <submittedName>
        <fullName evidence="4">ADP-ribose pyrophosphatase YjhB (NUDIX family)</fullName>
    </submittedName>
</protein>
<reference evidence="4 5" key="1">
    <citation type="submission" date="2019-06" db="EMBL/GenBank/DDBJ databases">
        <title>Sequencing the genomes of 1000 actinobacteria strains.</title>
        <authorList>
            <person name="Klenk H.-P."/>
        </authorList>
    </citation>
    <scope>NUCLEOTIDE SEQUENCE [LARGE SCALE GENOMIC DNA]</scope>
    <source>
        <strain evidence="4 5">DSM 10596</strain>
    </source>
</reference>
<comment type="caution">
    <text evidence="4">The sequence shown here is derived from an EMBL/GenBank/DDBJ whole genome shotgun (WGS) entry which is preliminary data.</text>
</comment>
<comment type="cofactor">
    <cofactor evidence="1">
        <name>Mg(2+)</name>
        <dbReference type="ChEBI" id="CHEBI:18420"/>
    </cofactor>
</comment>
<name>A0A542SPP4_9MICO</name>
<evidence type="ECO:0000313" key="5">
    <source>
        <dbReference type="Proteomes" id="UP000316181"/>
    </source>
</evidence>
<evidence type="ECO:0000259" key="3">
    <source>
        <dbReference type="PROSITE" id="PS51462"/>
    </source>
</evidence>
<feature type="domain" description="Nudix hydrolase" evidence="3">
    <location>
        <begin position="3"/>
        <end position="132"/>
    </location>
</feature>
<dbReference type="SUPFAM" id="SSF55811">
    <property type="entry name" value="Nudix"/>
    <property type="match status" value="1"/>
</dbReference>
<evidence type="ECO:0000256" key="1">
    <source>
        <dbReference type="ARBA" id="ARBA00001946"/>
    </source>
</evidence>
<dbReference type="InterPro" id="IPR000086">
    <property type="entry name" value="NUDIX_hydrolase_dom"/>
</dbReference>
<dbReference type="EMBL" id="VFNV01000001">
    <property type="protein sequence ID" value="TQK76562.1"/>
    <property type="molecule type" value="Genomic_DNA"/>
</dbReference>
<organism evidence="4 5">
    <name type="scientific">Rarobacter incanus</name>
    <dbReference type="NCBI Taxonomy" id="153494"/>
    <lineage>
        <taxon>Bacteria</taxon>
        <taxon>Bacillati</taxon>
        <taxon>Actinomycetota</taxon>
        <taxon>Actinomycetes</taxon>
        <taxon>Micrococcales</taxon>
        <taxon>Rarobacteraceae</taxon>
        <taxon>Rarobacter</taxon>
    </lineage>
</organism>